<dbReference type="InterPro" id="IPR001840">
    <property type="entry name" value="Anaphylatoxn_comp_syst_dom"/>
</dbReference>
<dbReference type="GeneTree" id="ENSGT00940000177444"/>
<dbReference type="PROSITE" id="PS01178">
    <property type="entry name" value="ANAPHYLATOXIN_2"/>
    <property type="match status" value="1"/>
</dbReference>
<dbReference type="OMA" id="CCAFANR"/>
<evidence type="ECO:0000256" key="1">
    <source>
        <dbReference type="ARBA" id="ARBA00004613"/>
    </source>
</evidence>
<dbReference type="PRINTS" id="PR00004">
    <property type="entry name" value="ANAPHYLATOXN"/>
</dbReference>
<dbReference type="SMART" id="SM00104">
    <property type="entry name" value="ANATO"/>
    <property type="match status" value="1"/>
</dbReference>
<protein>
    <recommendedName>
        <fullName evidence="4">Anaphylatoxin-like domain-containing protein</fullName>
    </recommendedName>
</protein>
<dbReference type="Ensembl" id="ENSSMRT00000000848.1">
    <property type="protein sequence ID" value="ENSSMRP00000000703.1"/>
    <property type="gene ID" value="ENSSMRG00000000635.1"/>
</dbReference>
<evidence type="ECO:0000313" key="6">
    <source>
        <dbReference type="Proteomes" id="UP000694421"/>
    </source>
</evidence>
<keyword evidence="3" id="KW-1015">Disulfide bond</keyword>
<keyword evidence="2" id="KW-0964">Secreted</keyword>
<evidence type="ECO:0000259" key="4">
    <source>
        <dbReference type="PROSITE" id="PS01178"/>
    </source>
</evidence>
<evidence type="ECO:0000256" key="2">
    <source>
        <dbReference type="ARBA" id="ARBA00022525"/>
    </source>
</evidence>
<dbReference type="SUPFAM" id="SSF47686">
    <property type="entry name" value="Anaphylotoxins (complement system)"/>
    <property type="match status" value="1"/>
</dbReference>
<feature type="domain" description="Anaphylatoxin-like" evidence="4">
    <location>
        <begin position="19"/>
        <end position="54"/>
    </location>
</feature>
<keyword evidence="6" id="KW-1185">Reference proteome</keyword>
<dbReference type="CDD" id="cd00017">
    <property type="entry name" value="ANATO"/>
    <property type="match status" value="1"/>
</dbReference>
<dbReference type="Pfam" id="PF01821">
    <property type="entry name" value="ANATO"/>
    <property type="match status" value="1"/>
</dbReference>
<evidence type="ECO:0000256" key="3">
    <source>
        <dbReference type="ARBA" id="ARBA00023157"/>
    </source>
</evidence>
<name>A0A8D0B5M8_SALMN</name>
<proteinExistence type="predicted"/>
<dbReference type="GO" id="GO:0006954">
    <property type="term" value="P:inflammatory response"/>
    <property type="evidence" value="ECO:0007669"/>
    <property type="project" value="InterPro"/>
</dbReference>
<dbReference type="AlphaFoldDB" id="A0A8D0B5M8"/>
<comment type="subcellular location">
    <subcellularLocation>
        <location evidence="1">Secreted</location>
    </subcellularLocation>
</comment>
<organism evidence="5 6">
    <name type="scientific">Salvator merianae</name>
    <name type="common">Argentine black and white tegu</name>
    <name type="synonym">Tupinambis merianae</name>
    <dbReference type="NCBI Taxonomy" id="96440"/>
    <lineage>
        <taxon>Eukaryota</taxon>
        <taxon>Metazoa</taxon>
        <taxon>Chordata</taxon>
        <taxon>Craniata</taxon>
        <taxon>Vertebrata</taxon>
        <taxon>Euteleostomi</taxon>
        <taxon>Lepidosauria</taxon>
        <taxon>Squamata</taxon>
        <taxon>Bifurcata</taxon>
        <taxon>Unidentata</taxon>
        <taxon>Episquamata</taxon>
        <taxon>Laterata</taxon>
        <taxon>Teiioidea</taxon>
        <taxon>Teiidae</taxon>
        <taxon>Salvator</taxon>
    </lineage>
</organism>
<dbReference type="Gene3D" id="1.20.91.20">
    <property type="entry name" value="Anaphylotoxins (complement system)"/>
    <property type="match status" value="1"/>
</dbReference>
<dbReference type="PROSITE" id="PS01177">
    <property type="entry name" value="ANAPHYLATOXIN_1"/>
    <property type="match status" value="1"/>
</dbReference>
<reference evidence="5" key="1">
    <citation type="submission" date="2025-08" db="UniProtKB">
        <authorList>
            <consortium name="Ensembl"/>
        </authorList>
    </citation>
    <scope>IDENTIFICATION</scope>
</reference>
<sequence length="96" mass="11284">MSQKGITLSQFQDPTLKKCCEDGMYENPMGYTCEKRAEYVLNQPQCQAVFLECCRYIKSIRDEKERDFELVLGRSKYNLHTHTHTHTHTLSLSHNQ</sequence>
<reference evidence="5" key="2">
    <citation type="submission" date="2025-09" db="UniProtKB">
        <authorList>
            <consortium name="Ensembl"/>
        </authorList>
    </citation>
    <scope>IDENTIFICATION</scope>
</reference>
<dbReference type="GO" id="GO:0006956">
    <property type="term" value="P:complement activation"/>
    <property type="evidence" value="ECO:0007669"/>
    <property type="project" value="InterPro"/>
</dbReference>
<dbReference type="InterPro" id="IPR018081">
    <property type="entry name" value="Anaphylatoxin_comp_syst"/>
</dbReference>
<accession>A0A8D0B5M8</accession>
<dbReference type="GO" id="GO:0005576">
    <property type="term" value="C:extracellular region"/>
    <property type="evidence" value="ECO:0007669"/>
    <property type="project" value="UniProtKB-SubCell"/>
</dbReference>
<dbReference type="InterPro" id="IPR000020">
    <property type="entry name" value="Anaphylatoxin/fibulin"/>
</dbReference>
<dbReference type="Proteomes" id="UP000694421">
    <property type="component" value="Unplaced"/>
</dbReference>
<evidence type="ECO:0000313" key="5">
    <source>
        <dbReference type="Ensembl" id="ENSSMRP00000000703.1"/>
    </source>
</evidence>